<dbReference type="Proteomes" id="UP000245202">
    <property type="component" value="Unassembled WGS sequence"/>
</dbReference>
<dbReference type="Gene3D" id="3.40.50.12500">
    <property type="match status" value="1"/>
</dbReference>
<reference evidence="2 3" key="1">
    <citation type="submission" date="2017-08" db="EMBL/GenBank/DDBJ databases">
        <title>Substantial Increase in Enzyme Production by Combined Drug-Resistance Mutations in Paenibacillus agaridevorans.</title>
        <authorList>
            <person name="Tanaka Y."/>
            <person name="Funane K."/>
            <person name="Hosaka T."/>
            <person name="Shiwa Y."/>
            <person name="Fujita N."/>
            <person name="Miyazaki T."/>
            <person name="Yoshikawa H."/>
            <person name="Murakami K."/>
            <person name="Kasahara K."/>
            <person name="Inaoka T."/>
            <person name="Hiraga Y."/>
            <person name="Ochi K."/>
        </authorList>
    </citation>
    <scope>NUCLEOTIDE SEQUENCE [LARGE SCALE GENOMIC DNA]</scope>
    <source>
        <strain evidence="2 3">T-3040</strain>
    </source>
</reference>
<organism evidence="2 3">
    <name type="scientific">Paenibacillus agaridevorans</name>
    <dbReference type="NCBI Taxonomy" id="171404"/>
    <lineage>
        <taxon>Bacteria</taxon>
        <taxon>Bacillati</taxon>
        <taxon>Bacillota</taxon>
        <taxon>Bacilli</taxon>
        <taxon>Bacillales</taxon>
        <taxon>Paenibacillaceae</taxon>
        <taxon>Paenibacillus</taxon>
    </lineage>
</organism>
<dbReference type="InterPro" id="IPR053714">
    <property type="entry name" value="Iso_Racemase_Enz_sf"/>
</dbReference>
<dbReference type="RefSeq" id="WP_108993260.1">
    <property type="nucleotide sequence ID" value="NZ_BDQX01000163.1"/>
</dbReference>
<dbReference type="GO" id="GO:0047661">
    <property type="term" value="F:amino-acid racemase activity"/>
    <property type="evidence" value="ECO:0007669"/>
    <property type="project" value="InterPro"/>
</dbReference>
<protein>
    <submittedName>
        <fullName evidence="2">Asp/Glu/hydantoin racemase</fullName>
    </submittedName>
</protein>
<keyword evidence="3" id="KW-1185">Reference proteome</keyword>
<evidence type="ECO:0000313" key="3">
    <source>
        <dbReference type="Proteomes" id="UP000245202"/>
    </source>
</evidence>
<proteinExistence type="inferred from homology"/>
<evidence type="ECO:0000256" key="1">
    <source>
        <dbReference type="ARBA" id="ARBA00038414"/>
    </source>
</evidence>
<accession>A0A2R5ENM8</accession>
<dbReference type="EMBL" id="BDQX01000163">
    <property type="protein sequence ID" value="GBG08280.1"/>
    <property type="molecule type" value="Genomic_DNA"/>
</dbReference>
<comment type="similarity">
    <text evidence="1">Belongs to the HyuE racemase family.</text>
</comment>
<evidence type="ECO:0000313" key="2">
    <source>
        <dbReference type="EMBL" id="GBG08280.1"/>
    </source>
</evidence>
<name>A0A2R5ENM8_9BACL</name>
<sequence>MDTVVAVYTGQGLAEPLKKQFDELLPGVRLVNIIDDSLIAEVVREGEVTPGVKRRLMQYYQHGADLGASIILNTCSSVGEVASDARPFFDIPLVKIDESMAVEAVESYRTIGVVATLPTTLQPTMRLLRQQAEQRGKPVQLIDGLAAGAYDALVSGRPDEHDRILLETVVKVAEQADALVLAQGSMARMEAQLAERVGKPVLSSPRRSVLAIKKLLEAERTVR</sequence>
<comment type="caution">
    <text evidence="2">The sequence shown here is derived from an EMBL/GenBank/DDBJ whole genome shotgun (WGS) entry which is preliminary data.</text>
</comment>
<gene>
    <name evidence="2" type="ORF">PAT3040_02855</name>
</gene>
<dbReference type="Pfam" id="PF01177">
    <property type="entry name" value="Asp_Glu_race"/>
    <property type="match status" value="1"/>
</dbReference>
<dbReference type="AlphaFoldDB" id="A0A2R5ENM8"/>
<dbReference type="InterPro" id="IPR015942">
    <property type="entry name" value="Asp/Glu/hydantoin_racemase"/>
</dbReference>